<dbReference type="Gene3D" id="2.40.420.20">
    <property type="match status" value="1"/>
</dbReference>
<accession>A0A1G6N4L6</accession>
<dbReference type="EMBL" id="FMZZ01000003">
    <property type="protein sequence ID" value="SDC62176.1"/>
    <property type="molecule type" value="Genomic_DNA"/>
</dbReference>
<keyword evidence="3" id="KW-1185">Reference proteome</keyword>
<feature type="region of interest" description="Disordered" evidence="1">
    <location>
        <begin position="145"/>
        <end position="186"/>
    </location>
</feature>
<reference evidence="3" key="1">
    <citation type="submission" date="2016-10" db="EMBL/GenBank/DDBJ databases">
        <authorList>
            <person name="Varghese N."/>
            <person name="Submissions S."/>
        </authorList>
    </citation>
    <scope>NUCLEOTIDE SEQUENCE [LARGE SCALE GENOMIC DNA]</scope>
    <source>
        <strain evidence="3">IBRC-M 10403</strain>
    </source>
</reference>
<evidence type="ECO:0000313" key="3">
    <source>
        <dbReference type="Proteomes" id="UP000199501"/>
    </source>
</evidence>
<proteinExistence type="predicted"/>
<dbReference type="Proteomes" id="UP000199501">
    <property type="component" value="Unassembled WGS sequence"/>
</dbReference>
<dbReference type="AlphaFoldDB" id="A0A1G6N4L6"/>
<feature type="region of interest" description="Disordered" evidence="1">
    <location>
        <begin position="269"/>
        <end position="293"/>
    </location>
</feature>
<gene>
    <name evidence="2" type="ORF">SAMN05216174_103164</name>
</gene>
<evidence type="ECO:0000256" key="1">
    <source>
        <dbReference type="SAM" id="MobiDB-lite"/>
    </source>
</evidence>
<organism evidence="2 3">
    <name type="scientific">Actinokineospora iranica</name>
    <dbReference type="NCBI Taxonomy" id="1271860"/>
    <lineage>
        <taxon>Bacteria</taxon>
        <taxon>Bacillati</taxon>
        <taxon>Actinomycetota</taxon>
        <taxon>Actinomycetes</taxon>
        <taxon>Pseudonocardiales</taxon>
        <taxon>Pseudonocardiaceae</taxon>
        <taxon>Actinokineospora</taxon>
    </lineage>
</organism>
<feature type="compositionally biased region" description="Pro residues" evidence="1">
    <location>
        <begin position="146"/>
        <end position="177"/>
    </location>
</feature>
<protein>
    <submittedName>
        <fullName evidence="2">Uncharacterized protein</fullName>
    </submittedName>
</protein>
<sequence length="293" mass="29497">MTTATLTRQDLTNKVTLNGKVTLNPVFGLVAPINGEVRYLEVKDQKGTPSKPTRVGAVWAAGKPTHVEVPAGSSFAGRLVDDRAAVTAGMPIVSAKYGGYGIVADIDGAQAYTLSDGLATVRVQIKSGPGPFDCAVLGTIAALPPGTIPEPPAPPQAPAPNPGDPSAPPAPPAPPQPEQRDTRTPSDATGLRLVCTAPADVKLINGAAATLEVVTARASQALVAPVEAVAGRQGAGKVDVLGPDGARETKDVVLGLTDGRVVEIKSGLTGTETLAVPGPNLPPGPQQPGVTGP</sequence>
<evidence type="ECO:0000313" key="2">
    <source>
        <dbReference type="EMBL" id="SDC62176.1"/>
    </source>
</evidence>
<dbReference type="STRING" id="1271860.SAMN05216174_103164"/>
<name>A0A1G6N4L6_9PSEU</name>